<dbReference type="InterPro" id="IPR036192">
    <property type="entry name" value="Cell_div_ZapA-like_sf"/>
</dbReference>
<keyword evidence="1" id="KW-0132">Cell division</keyword>
<dbReference type="KEGG" id="bomb:GT348_05590"/>
<evidence type="ECO:0000313" key="2">
    <source>
        <dbReference type="Proteomes" id="UP000463975"/>
    </source>
</evidence>
<keyword evidence="1" id="KW-0131">Cell cycle</keyword>
<organism evidence="1 2">
    <name type="scientific">Aristophania vespae</name>
    <dbReference type="NCBI Taxonomy" id="2697033"/>
    <lineage>
        <taxon>Bacteria</taxon>
        <taxon>Pseudomonadati</taxon>
        <taxon>Pseudomonadota</taxon>
        <taxon>Alphaproteobacteria</taxon>
        <taxon>Acetobacterales</taxon>
        <taxon>Acetobacteraceae</taxon>
        <taxon>Aristophania</taxon>
    </lineage>
</organism>
<dbReference type="SUPFAM" id="SSF102829">
    <property type="entry name" value="Cell division protein ZapA-like"/>
    <property type="match status" value="1"/>
</dbReference>
<accession>A0A6P1NE98</accession>
<dbReference type="AlphaFoldDB" id="A0A6P1NE98"/>
<sequence>MAQITLTITGATYVVGCKDGEEGHVQYLSQEVERRLNTVRSQLAPSSESHALFLTALLLADEIQDLRAGQMTDESVKAIEQARLIIEERSRQHERLHQVADLAENLLSQLDEDASKLA</sequence>
<dbReference type="RefSeq" id="WP_160618863.1">
    <property type="nucleotide sequence ID" value="NZ_CP047652.1"/>
</dbReference>
<proteinExistence type="predicted"/>
<reference evidence="1 2" key="1">
    <citation type="submission" date="2020-01" db="EMBL/GenBank/DDBJ databases">
        <title>Genome sequencing of strain KACC 21507.</title>
        <authorList>
            <person name="Heo J."/>
            <person name="Kim S.-J."/>
            <person name="Kim J.-S."/>
            <person name="Hong S.-B."/>
            <person name="Kwon S.-W."/>
        </authorList>
    </citation>
    <scope>NUCLEOTIDE SEQUENCE [LARGE SCALE GENOMIC DNA]</scope>
    <source>
        <strain evidence="1 2">KACC 21507</strain>
    </source>
</reference>
<keyword evidence="2" id="KW-1185">Reference proteome</keyword>
<dbReference type="Proteomes" id="UP000463975">
    <property type="component" value="Chromosome"/>
</dbReference>
<dbReference type="GO" id="GO:0051301">
    <property type="term" value="P:cell division"/>
    <property type="evidence" value="ECO:0007669"/>
    <property type="project" value="UniProtKB-KW"/>
</dbReference>
<gene>
    <name evidence="1" type="primary">zapA</name>
    <name evidence="1" type="ORF">GT348_05590</name>
</gene>
<dbReference type="Pfam" id="PF05164">
    <property type="entry name" value="ZapA"/>
    <property type="match status" value="1"/>
</dbReference>
<dbReference type="InterPro" id="IPR007838">
    <property type="entry name" value="Cell_div_ZapA-like"/>
</dbReference>
<name>A0A6P1NE98_9PROT</name>
<dbReference type="EMBL" id="CP047652">
    <property type="protein sequence ID" value="QHI95788.1"/>
    <property type="molecule type" value="Genomic_DNA"/>
</dbReference>
<protein>
    <submittedName>
        <fullName evidence="1">Cell division protein ZapA</fullName>
    </submittedName>
</protein>
<evidence type="ECO:0000313" key="1">
    <source>
        <dbReference type="EMBL" id="QHI95788.1"/>
    </source>
</evidence>